<accession>A0A1J5TR15</accession>
<dbReference type="Pfam" id="PF03767">
    <property type="entry name" value="Acid_phosphat_B"/>
    <property type="match status" value="1"/>
</dbReference>
<evidence type="ECO:0000313" key="2">
    <source>
        <dbReference type="EMBL" id="OIR18696.1"/>
    </source>
</evidence>
<protein>
    <submittedName>
        <fullName evidence="2">HAD superfamily, subfamily IIIB (Acid phosphatase)</fullName>
    </submittedName>
</protein>
<dbReference type="Gene3D" id="3.40.50.1000">
    <property type="entry name" value="HAD superfamily/HAD-like"/>
    <property type="match status" value="1"/>
</dbReference>
<dbReference type="SUPFAM" id="SSF56784">
    <property type="entry name" value="HAD-like"/>
    <property type="match status" value="1"/>
</dbReference>
<organism evidence="2">
    <name type="scientific">mine drainage metagenome</name>
    <dbReference type="NCBI Taxonomy" id="410659"/>
    <lineage>
        <taxon>unclassified sequences</taxon>
        <taxon>metagenomes</taxon>
        <taxon>ecological metagenomes</taxon>
    </lineage>
</organism>
<evidence type="ECO:0000256" key="1">
    <source>
        <dbReference type="ARBA" id="ARBA00022729"/>
    </source>
</evidence>
<sequence>METHRNGRNLPHHPDCDACRGCVVAMCLALADCASAPPQASPLNLAQARASVSAYCDSGAYDRDVADVAAQVGRWLEERAARRRPGERLAAVFDVDETLLSNAPLIRRLEYAYAPREWERWFSDADAPVIEPVREVYELAGRLGIATMLVTGRRDPAERAATELNLRRRGLDRHEHLAMAPAGQPRGEMAAFKTSIRRAFEGVGYVIVANVGDQHSDLRGGHAERTFKLPDPFYLVE</sequence>
<name>A0A1J5TR15_9ZZZZ</name>
<dbReference type="InterPro" id="IPR023214">
    <property type="entry name" value="HAD_sf"/>
</dbReference>
<dbReference type="PANTHER" id="PTHR31284">
    <property type="entry name" value="ACID PHOSPHATASE-LIKE PROTEIN"/>
    <property type="match status" value="1"/>
</dbReference>
<keyword evidence="1" id="KW-0732">Signal</keyword>
<dbReference type="PANTHER" id="PTHR31284:SF10">
    <property type="entry name" value="ACID PHOSPHATASE-LIKE PROTEIN"/>
    <property type="match status" value="1"/>
</dbReference>
<dbReference type="InterPro" id="IPR005519">
    <property type="entry name" value="Acid_phosphat_B-like"/>
</dbReference>
<dbReference type="InterPro" id="IPR036412">
    <property type="entry name" value="HAD-like_sf"/>
</dbReference>
<dbReference type="EMBL" id="MLJW01000002">
    <property type="protein sequence ID" value="OIR18696.1"/>
    <property type="molecule type" value="Genomic_DNA"/>
</dbReference>
<gene>
    <name evidence="2" type="ORF">GALL_10360</name>
</gene>
<dbReference type="AlphaFoldDB" id="A0A1J5TR15"/>
<proteinExistence type="predicted"/>
<comment type="caution">
    <text evidence="2">The sequence shown here is derived from an EMBL/GenBank/DDBJ whole genome shotgun (WGS) entry which is preliminary data.</text>
</comment>
<reference evidence="2" key="1">
    <citation type="submission" date="2016-10" db="EMBL/GenBank/DDBJ databases">
        <title>Sequence of Gallionella enrichment culture.</title>
        <authorList>
            <person name="Poehlein A."/>
            <person name="Muehling M."/>
            <person name="Daniel R."/>
        </authorList>
    </citation>
    <scope>NUCLEOTIDE SEQUENCE</scope>
</reference>